<evidence type="ECO:0000313" key="6">
    <source>
        <dbReference type="Proteomes" id="UP001628179"/>
    </source>
</evidence>
<dbReference type="InterPro" id="IPR002938">
    <property type="entry name" value="FAD-bd"/>
</dbReference>
<gene>
    <name evidence="5" type="ORF">MFIFM68171_07402</name>
</gene>
<proteinExistence type="predicted"/>
<dbReference type="Pfam" id="PF01494">
    <property type="entry name" value="FAD_binding_3"/>
    <property type="match status" value="1"/>
</dbReference>
<keyword evidence="3" id="KW-0560">Oxidoreductase</keyword>
<keyword evidence="1" id="KW-0285">Flavoprotein</keyword>
<dbReference type="PANTHER" id="PTHR46865:SF7">
    <property type="entry name" value="MONOOXYGENASE, PUTATIVE (AFU_ORTHOLOGUE AFUA_8G07040)-RELATED"/>
    <property type="match status" value="1"/>
</dbReference>
<evidence type="ECO:0000313" key="5">
    <source>
        <dbReference type="EMBL" id="GAB1317192.1"/>
    </source>
</evidence>
<dbReference type="GeneID" id="98178145"/>
<reference evidence="5 6" key="1">
    <citation type="submission" date="2024-09" db="EMBL/GenBank/DDBJ databases">
        <title>Itraconazole resistance in Madurella fahalii resulting from another homologue of gene encoding cytochrome P450 14-alpha sterol demethylase (CYP51).</title>
        <authorList>
            <person name="Yoshioka I."/>
            <person name="Fahal A.H."/>
            <person name="Kaneko S."/>
            <person name="Yaguchi T."/>
        </authorList>
    </citation>
    <scope>NUCLEOTIDE SEQUENCE [LARGE SCALE GENOMIC DNA]</scope>
    <source>
        <strain evidence="5 6">IFM 68171</strain>
    </source>
</reference>
<accession>A0ABQ0GHG2</accession>
<name>A0ABQ0GHG2_9PEZI</name>
<evidence type="ECO:0000256" key="3">
    <source>
        <dbReference type="ARBA" id="ARBA00023002"/>
    </source>
</evidence>
<evidence type="ECO:0000259" key="4">
    <source>
        <dbReference type="Pfam" id="PF01494"/>
    </source>
</evidence>
<sequence length="436" mass="48139">MAPLRALITGAGIAGSSLAFWLAKQGHHVTVIERHPSLRATGLQIDLRSHGVQVLRLMGLEAAYQAKRCHETGLQFVDASGRRRAYFPVSGNNGPGSQGFTTDWEIMRGDLAQLLYEAARKQGAEFVFGQSVTAFEEAKGKVKVHFEDGSGGEFDLMVGADGQWSRMRRMMFKLPPNADGVGDGAFNSLGGLYVAYFTVPRPVQDGEEYLATLFVAPGRRGMMTRRHTAERIQVYLGGRTQSERMRSVHALRGDGVQKQKEAVAELMRDTGYPLVDEILDTLLADKNSDFYLEQLGVVKLDKWSTESKLVTLVGDAAWAPSANTGMGTTSAIVGAYVLAGEIARHCQGRDESTKKGVAAALDAYERTFRPFVDRVQKGVDQESANIWMPGSALGISIMHHLLGWASFFRLDVFAKYIMKDKVRDWELPVYEEMLKH</sequence>
<keyword evidence="6" id="KW-1185">Reference proteome</keyword>
<dbReference type="EMBL" id="BAAFSV010000004">
    <property type="protein sequence ID" value="GAB1317192.1"/>
    <property type="molecule type" value="Genomic_DNA"/>
</dbReference>
<organism evidence="5 6">
    <name type="scientific">Madurella fahalii</name>
    <dbReference type="NCBI Taxonomy" id="1157608"/>
    <lineage>
        <taxon>Eukaryota</taxon>
        <taxon>Fungi</taxon>
        <taxon>Dikarya</taxon>
        <taxon>Ascomycota</taxon>
        <taxon>Pezizomycotina</taxon>
        <taxon>Sordariomycetes</taxon>
        <taxon>Sordariomycetidae</taxon>
        <taxon>Sordariales</taxon>
        <taxon>Sordariales incertae sedis</taxon>
        <taxon>Madurella</taxon>
    </lineage>
</organism>
<comment type="caution">
    <text evidence="5">The sequence shown here is derived from an EMBL/GenBank/DDBJ whole genome shotgun (WGS) entry which is preliminary data.</text>
</comment>
<dbReference type="SUPFAM" id="SSF51905">
    <property type="entry name" value="FAD/NAD(P)-binding domain"/>
    <property type="match status" value="1"/>
</dbReference>
<dbReference type="PRINTS" id="PR00420">
    <property type="entry name" value="RNGMNOXGNASE"/>
</dbReference>
<feature type="domain" description="FAD-binding" evidence="4">
    <location>
        <begin position="6"/>
        <end position="375"/>
    </location>
</feature>
<evidence type="ECO:0000256" key="1">
    <source>
        <dbReference type="ARBA" id="ARBA00022630"/>
    </source>
</evidence>
<dbReference type="InterPro" id="IPR036188">
    <property type="entry name" value="FAD/NAD-bd_sf"/>
</dbReference>
<dbReference type="RefSeq" id="XP_070918923.1">
    <property type="nucleotide sequence ID" value="XM_071062822.1"/>
</dbReference>
<dbReference type="Gene3D" id="3.30.9.10">
    <property type="entry name" value="D-Amino Acid Oxidase, subunit A, domain 2"/>
    <property type="match status" value="1"/>
</dbReference>
<evidence type="ECO:0000256" key="2">
    <source>
        <dbReference type="ARBA" id="ARBA00022827"/>
    </source>
</evidence>
<dbReference type="PANTHER" id="PTHR46865">
    <property type="entry name" value="OXIDOREDUCTASE-RELATED"/>
    <property type="match status" value="1"/>
</dbReference>
<dbReference type="Gene3D" id="3.50.50.60">
    <property type="entry name" value="FAD/NAD(P)-binding domain"/>
    <property type="match status" value="1"/>
</dbReference>
<dbReference type="Proteomes" id="UP001628179">
    <property type="component" value="Unassembled WGS sequence"/>
</dbReference>
<dbReference type="InterPro" id="IPR051704">
    <property type="entry name" value="FAD_aromatic-hydroxylase"/>
</dbReference>
<protein>
    <recommendedName>
        <fullName evidence="4">FAD-binding domain-containing protein</fullName>
    </recommendedName>
</protein>
<keyword evidence="2" id="KW-0274">FAD</keyword>